<gene>
    <name evidence="2" type="ORF">HYR64_06295</name>
</gene>
<reference evidence="2" key="1">
    <citation type="submission" date="2020-07" db="EMBL/GenBank/DDBJ databases">
        <title>Huge and variable diversity of episymbiotic CPR bacteria and DPANN archaea in groundwater ecosystems.</title>
        <authorList>
            <person name="He C.Y."/>
            <person name="Keren R."/>
            <person name="Whittaker M."/>
            <person name="Farag I.F."/>
            <person name="Doudna J."/>
            <person name="Cate J.H.D."/>
            <person name="Banfield J.F."/>
        </authorList>
    </citation>
    <scope>NUCLEOTIDE SEQUENCE</scope>
    <source>
        <strain evidence="2">NC_groundwater_17_Pr7_B-0.1um_64_12</strain>
    </source>
</reference>
<accession>A0A931PUM2</accession>
<evidence type="ECO:0000313" key="2">
    <source>
        <dbReference type="EMBL" id="MBI1756702.1"/>
    </source>
</evidence>
<protein>
    <submittedName>
        <fullName evidence="2">Uncharacterized protein</fullName>
    </submittedName>
</protein>
<feature type="region of interest" description="Disordered" evidence="1">
    <location>
        <begin position="1"/>
        <end position="33"/>
    </location>
</feature>
<dbReference type="Proteomes" id="UP000727962">
    <property type="component" value="Unassembled WGS sequence"/>
</dbReference>
<evidence type="ECO:0000313" key="3">
    <source>
        <dbReference type="Proteomes" id="UP000727962"/>
    </source>
</evidence>
<feature type="compositionally biased region" description="Basic and acidic residues" evidence="1">
    <location>
        <begin position="1"/>
        <end position="14"/>
    </location>
</feature>
<evidence type="ECO:0000256" key="1">
    <source>
        <dbReference type="SAM" id="MobiDB-lite"/>
    </source>
</evidence>
<comment type="caution">
    <text evidence="2">The sequence shown here is derived from an EMBL/GenBank/DDBJ whole genome shotgun (WGS) entry which is preliminary data.</text>
</comment>
<organism evidence="2 3">
    <name type="scientific">Fimbriimonas ginsengisoli</name>
    <dbReference type="NCBI Taxonomy" id="1005039"/>
    <lineage>
        <taxon>Bacteria</taxon>
        <taxon>Bacillati</taxon>
        <taxon>Armatimonadota</taxon>
        <taxon>Fimbriimonadia</taxon>
        <taxon>Fimbriimonadales</taxon>
        <taxon>Fimbriimonadaceae</taxon>
        <taxon>Fimbriimonas</taxon>
    </lineage>
</organism>
<sequence length="60" mass="6709">MEQSSLHDAKDPRGGRGIGPEPPPAEAAGPEESVEEYRLYYPLVSEWAHPDGVRFDFPRD</sequence>
<name>A0A931PUM2_FIMGI</name>
<proteinExistence type="predicted"/>
<dbReference type="AlphaFoldDB" id="A0A931PUM2"/>
<dbReference type="EMBL" id="JACOSL010000038">
    <property type="protein sequence ID" value="MBI1756702.1"/>
    <property type="molecule type" value="Genomic_DNA"/>
</dbReference>